<gene>
    <name evidence="2" type="ordered locus">Mfer_1102</name>
</gene>
<sequence length="435" mass="50523">MTKVEKIFLIIALIYGILFSFLVPPFQVPDEKWHFYKAFSISEGHIFPTKYVVVPKNVKVVVDTFNSVKDVQKKIYESLNLPITQNKVAVDISNVSIYPPIPYLFSSLIFMALKSFSPLILMYIARLVNLIVWITLLYFAIKITPIHKRLFLALSLMPMTIHQAASLSPDSFTIGISFLAIAVIYNYVFGEEKIKRRDFALILILMLILAFSKPGYALLSLIFLMIPSDKFPKRTKILDFIVIIFVVFSLLVVWCISFKGYYTPSEDPAVRPNLQFNYVVTHPLEFIKILGNTISTKLNLYLIMFVGCFGHLNVYLPEFLVYAYLFMLFFISLSDNAKFEIHNKQKLIAFFTFLLLSFLIFLFEYLTWTPVGYNTILGVQGRYFIPISPLFFMIFHNKTVKKLKIKTNRALTILILFILFCLSFSVFKLLEYYWL</sequence>
<evidence type="ECO:0000256" key="1">
    <source>
        <dbReference type="SAM" id="Phobius"/>
    </source>
</evidence>
<keyword evidence="1" id="KW-1133">Transmembrane helix</keyword>
<dbReference type="KEGG" id="mfv:Mfer_1102"/>
<feature type="transmembrane region" description="Helical" evidence="1">
    <location>
        <begin position="172"/>
        <end position="189"/>
    </location>
</feature>
<dbReference type="HOGENOM" id="CLU_025380_1_1_2"/>
<dbReference type="AlphaFoldDB" id="E3GWD1"/>
<feature type="transmembrane region" description="Helical" evidence="1">
    <location>
        <begin position="321"/>
        <end position="337"/>
    </location>
</feature>
<feature type="transmembrane region" description="Helical" evidence="1">
    <location>
        <begin position="237"/>
        <end position="256"/>
    </location>
</feature>
<name>E3GWD1_METFV</name>
<evidence type="ECO:0008006" key="4">
    <source>
        <dbReference type="Google" id="ProtNLM"/>
    </source>
</evidence>
<reference evidence="2 3" key="1">
    <citation type="journal article" date="2010" name="Stand. Genomic Sci.">
        <title>Complete genome sequence of Methanothermus fervidus type strain (V24S).</title>
        <authorList>
            <person name="Anderson I."/>
            <person name="Djao O.D."/>
            <person name="Misra M."/>
            <person name="Chertkov O."/>
            <person name="Nolan M."/>
            <person name="Lucas S."/>
            <person name="Lapidus A."/>
            <person name="Del Rio T.G."/>
            <person name="Tice H."/>
            <person name="Cheng J.F."/>
            <person name="Tapia R."/>
            <person name="Han C."/>
            <person name="Goodwin L."/>
            <person name="Pitluck S."/>
            <person name="Liolios K."/>
            <person name="Ivanova N."/>
            <person name="Mavromatis K."/>
            <person name="Mikhailova N."/>
            <person name="Pati A."/>
            <person name="Brambilla E."/>
            <person name="Chen A."/>
            <person name="Palaniappan K."/>
            <person name="Land M."/>
            <person name="Hauser L."/>
            <person name="Chang Y.J."/>
            <person name="Jeffries C.D."/>
            <person name="Sikorski J."/>
            <person name="Spring S."/>
            <person name="Rohde M."/>
            <person name="Eichinger K."/>
            <person name="Huber H."/>
            <person name="Wirth R."/>
            <person name="Goker M."/>
            <person name="Detter J.C."/>
            <person name="Woyke T."/>
            <person name="Bristow J."/>
            <person name="Eisen J.A."/>
            <person name="Markowitz V."/>
            <person name="Hugenholtz P."/>
            <person name="Klenk H.P."/>
            <person name="Kyrpides N.C."/>
        </authorList>
    </citation>
    <scope>NUCLEOTIDE SEQUENCE [LARGE SCALE GENOMIC DNA]</scope>
    <source>
        <strain evidence="3">ATCC 43054 / DSM 2088 / JCM 10308 / V24 S</strain>
    </source>
</reference>
<feature type="transmembrane region" description="Helical" evidence="1">
    <location>
        <begin position="298"/>
        <end position="315"/>
    </location>
</feature>
<dbReference type="EMBL" id="CP002278">
    <property type="protein sequence ID" value="ADP77896.1"/>
    <property type="molecule type" value="Genomic_DNA"/>
</dbReference>
<proteinExistence type="predicted"/>
<feature type="transmembrane region" description="Helical" evidence="1">
    <location>
        <begin position="410"/>
        <end position="430"/>
    </location>
</feature>
<feature type="transmembrane region" description="Helical" evidence="1">
    <location>
        <begin position="7"/>
        <end position="26"/>
    </location>
</feature>
<accession>E3GWD1</accession>
<organism evidence="2 3">
    <name type="scientific">Methanothermus fervidus (strain ATCC 43054 / DSM 2088 / JCM 10308 / V24 S)</name>
    <dbReference type="NCBI Taxonomy" id="523846"/>
    <lineage>
        <taxon>Archaea</taxon>
        <taxon>Methanobacteriati</taxon>
        <taxon>Methanobacteriota</taxon>
        <taxon>Methanomada group</taxon>
        <taxon>Methanobacteria</taxon>
        <taxon>Methanobacteriales</taxon>
        <taxon>Methanothermaceae</taxon>
        <taxon>Methanothermus</taxon>
    </lineage>
</organism>
<evidence type="ECO:0000313" key="2">
    <source>
        <dbReference type="EMBL" id="ADP77896.1"/>
    </source>
</evidence>
<feature type="transmembrane region" description="Helical" evidence="1">
    <location>
        <begin position="349"/>
        <end position="368"/>
    </location>
</feature>
<dbReference type="InterPro" id="IPR018674">
    <property type="entry name" value="DUF2142_membrane"/>
</dbReference>
<feature type="transmembrane region" description="Helical" evidence="1">
    <location>
        <begin position="201"/>
        <end position="225"/>
    </location>
</feature>
<protein>
    <recommendedName>
        <fullName evidence="4">DUF2142 domain-containing protein</fullName>
    </recommendedName>
</protein>
<feature type="transmembrane region" description="Helical" evidence="1">
    <location>
        <begin position="380"/>
        <end position="398"/>
    </location>
</feature>
<evidence type="ECO:0000313" key="3">
    <source>
        <dbReference type="Proteomes" id="UP000002315"/>
    </source>
</evidence>
<keyword evidence="1" id="KW-0812">Transmembrane</keyword>
<dbReference type="STRING" id="523846.Mfer_1102"/>
<feature type="transmembrane region" description="Helical" evidence="1">
    <location>
        <begin position="120"/>
        <end position="141"/>
    </location>
</feature>
<dbReference type="OrthoDB" id="70364at2157"/>
<feature type="transmembrane region" description="Helical" evidence="1">
    <location>
        <begin position="150"/>
        <end position="166"/>
    </location>
</feature>
<keyword evidence="3" id="KW-1185">Reference proteome</keyword>
<dbReference type="Pfam" id="PF09913">
    <property type="entry name" value="DUF2142"/>
    <property type="match status" value="1"/>
</dbReference>
<keyword evidence="1" id="KW-0472">Membrane</keyword>
<dbReference type="Proteomes" id="UP000002315">
    <property type="component" value="Chromosome"/>
</dbReference>